<dbReference type="GO" id="GO:0042773">
    <property type="term" value="P:ATP synthesis coupled electron transport"/>
    <property type="evidence" value="ECO:0007669"/>
    <property type="project" value="InterPro"/>
</dbReference>
<keyword evidence="7" id="KW-0406">Ion transport</keyword>
<sequence>MNNLIIIPVIVPILLGILAFKTVTQYRITISGLITLILMMCYMLVQTVTSPIILNLGGHKMPYGIQLYGDFVSLMLTLVSTIVVTAVLFYQSLNHSLQQKVPFILFILAGINGSYLTADIFNLFVMFEVMLLASFILIVIEKKSVQFKASIIYVILNLIGSWIFLIAIGILYRSYGTLSFAHLAERMNEVGYIQEHLIIIILFLIVFSLKSALLIFIWLPRTYSVLSFELGAIFASLLTKVGVYAIYRIMTIVFVPYQDIMQQVLLAMSMLTIISGIFGVIKNTDMKLMFCYQIIISIGILCYGIATFTSTGITGTILYMTNDILIKACLFLIGGLIVESLGVINFTQNHGLSKTITKTTYIFLFIVFSVGGMPFTGGFPGKLMIIQAAIEQKMYISSVMVVIGTFAGMYAMMRLFIHLFFGENEITSLKDRKYNKKLAVIVFLLFISFSFVFTSEVMIEQIGQVQQETYIQHAQKAGE</sequence>
<keyword evidence="3" id="KW-0813">Transport</keyword>
<dbReference type="Proteomes" id="UP000194154">
    <property type="component" value="Chromosome"/>
</dbReference>
<keyword evidence="4" id="KW-1003">Cell membrane</keyword>
<name>A0A1W7A8P9_9STAP</name>
<dbReference type="PRINTS" id="PR01437">
    <property type="entry name" value="NUOXDRDTASE4"/>
</dbReference>
<feature type="transmembrane region" description="Helical" evidence="10">
    <location>
        <begin position="324"/>
        <end position="347"/>
    </location>
</feature>
<comment type="similarity">
    <text evidence="2">Belongs to the CPA3 antiporters (TC 2.A.63) subunit D family.</text>
</comment>
<dbReference type="KEGG" id="mcak:MCCS_01040"/>
<feature type="transmembrane region" description="Helical" evidence="10">
    <location>
        <begin position="395"/>
        <end position="417"/>
    </location>
</feature>
<dbReference type="InterPro" id="IPR001750">
    <property type="entry name" value="ND/Mrp_TM"/>
</dbReference>
<feature type="domain" description="NADH:quinone oxidoreductase/Mrp antiporter transmembrane" evidence="11">
    <location>
        <begin position="119"/>
        <end position="406"/>
    </location>
</feature>
<dbReference type="STRING" id="1855823.MCCS_01040"/>
<evidence type="ECO:0000256" key="10">
    <source>
        <dbReference type="SAM" id="Phobius"/>
    </source>
</evidence>
<evidence type="ECO:0000313" key="13">
    <source>
        <dbReference type="Proteomes" id="UP000194154"/>
    </source>
</evidence>
<organism evidence="12 13">
    <name type="scientific">Macrococcoides canis</name>
    <dbReference type="NCBI Taxonomy" id="1855823"/>
    <lineage>
        <taxon>Bacteria</taxon>
        <taxon>Bacillati</taxon>
        <taxon>Bacillota</taxon>
        <taxon>Bacilli</taxon>
        <taxon>Bacillales</taxon>
        <taxon>Staphylococcaceae</taxon>
        <taxon>Macrococcoides</taxon>
    </lineage>
</organism>
<dbReference type="EMBL" id="CP021059">
    <property type="protein sequence ID" value="ARQ05776.1"/>
    <property type="molecule type" value="Genomic_DNA"/>
</dbReference>
<dbReference type="InterPro" id="IPR050586">
    <property type="entry name" value="CPA3_Na-H_Antiporter_D"/>
</dbReference>
<evidence type="ECO:0000256" key="8">
    <source>
        <dbReference type="ARBA" id="ARBA00023136"/>
    </source>
</evidence>
<evidence type="ECO:0000256" key="3">
    <source>
        <dbReference type="ARBA" id="ARBA00022449"/>
    </source>
</evidence>
<dbReference type="GO" id="GO:0005886">
    <property type="term" value="C:plasma membrane"/>
    <property type="evidence" value="ECO:0007669"/>
    <property type="project" value="UniProtKB-SubCell"/>
</dbReference>
<feature type="transmembrane region" description="Helical" evidence="10">
    <location>
        <begin position="197"/>
        <end position="219"/>
    </location>
</feature>
<feature type="transmembrane region" description="Helical" evidence="10">
    <location>
        <begin position="30"/>
        <end position="53"/>
    </location>
</feature>
<reference evidence="12 13" key="1">
    <citation type="journal article" date="2017" name="Int. J. Syst. Evol. Microbiol.">
        <title>Macrococcus canis sp. nov., a skin bacterium associated with infections in dogs.</title>
        <authorList>
            <person name="Gobeli Brawand S."/>
            <person name="Cotting K."/>
            <person name="Gomez-Sanz E."/>
            <person name="Collaud A."/>
            <person name="Thomann A."/>
            <person name="Brodard I."/>
            <person name="Rodriguez-Campos S."/>
            <person name="Strauss C."/>
            <person name="Perreten V."/>
        </authorList>
    </citation>
    <scope>NUCLEOTIDE SEQUENCE [LARGE SCALE GENOMIC DNA]</scope>
    <source>
        <strain evidence="12 13">KM45013</strain>
    </source>
</reference>
<keyword evidence="5 9" id="KW-0812">Transmembrane</keyword>
<dbReference type="InterPro" id="IPR003918">
    <property type="entry name" value="NADH_UbQ_OxRdtase"/>
</dbReference>
<keyword evidence="13" id="KW-1185">Reference proteome</keyword>
<evidence type="ECO:0000256" key="4">
    <source>
        <dbReference type="ARBA" id="ARBA00022475"/>
    </source>
</evidence>
<keyword evidence="8 10" id="KW-0472">Membrane</keyword>
<evidence type="ECO:0000256" key="7">
    <source>
        <dbReference type="ARBA" id="ARBA00023065"/>
    </source>
</evidence>
<dbReference type="AlphaFoldDB" id="A0A1W7A8P9"/>
<feature type="transmembrane region" description="Helical" evidence="10">
    <location>
        <begin position="438"/>
        <end position="459"/>
    </location>
</feature>
<keyword evidence="6 10" id="KW-1133">Transmembrane helix</keyword>
<evidence type="ECO:0000256" key="9">
    <source>
        <dbReference type="RuleBase" id="RU000320"/>
    </source>
</evidence>
<feature type="transmembrane region" description="Helical" evidence="10">
    <location>
        <begin position="65"/>
        <end position="89"/>
    </location>
</feature>
<proteinExistence type="inferred from homology"/>
<feature type="transmembrane region" description="Helical" evidence="10">
    <location>
        <begin position="260"/>
        <end position="281"/>
    </location>
</feature>
<dbReference type="PANTHER" id="PTHR42703">
    <property type="entry name" value="NADH DEHYDROGENASE"/>
    <property type="match status" value="1"/>
</dbReference>
<dbReference type="GeneID" id="35294261"/>
<evidence type="ECO:0000259" key="11">
    <source>
        <dbReference type="Pfam" id="PF00361"/>
    </source>
</evidence>
<keyword evidence="3" id="KW-0050">Antiport</keyword>
<feature type="transmembrane region" description="Helical" evidence="10">
    <location>
        <begin position="123"/>
        <end position="140"/>
    </location>
</feature>
<dbReference type="OrthoDB" id="9811718at2"/>
<gene>
    <name evidence="12" type="primary">mrpD</name>
    <name evidence="12" type="ORF">MCCS_01040</name>
</gene>
<dbReference type="GO" id="GO:0015297">
    <property type="term" value="F:antiporter activity"/>
    <property type="evidence" value="ECO:0007669"/>
    <property type="project" value="UniProtKB-KW"/>
</dbReference>
<feature type="transmembrane region" description="Helical" evidence="10">
    <location>
        <begin position="152"/>
        <end position="172"/>
    </location>
</feature>
<evidence type="ECO:0000256" key="2">
    <source>
        <dbReference type="ARBA" id="ARBA00005346"/>
    </source>
</evidence>
<comment type="subcellular location">
    <subcellularLocation>
        <location evidence="1">Cell membrane</location>
        <topology evidence="1">Multi-pass membrane protein</topology>
    </subcellularLocation>
    <subcellularLocation>
        <location evidence="9">Membrane</location>
        <topology evidence="9">Multi-pass membrane protein</topology>
    </subcellularLocation>
</comment>
<protein>
    <submittedName>
        <fullName evidence="12">Na(+)/H(+) antiporter subunit D</fullName>
    </submittedName>
</protein>
<feature type="transmembrane region" description="Helical" evidence="10">
    <location>
        <begin position="293"/>
        <end position="318"/>
    </location>
</feature>
<feature type="transmembrane region" description="Helical" evidence="10">
    <location>
        <begin position="359"/>
        <end position="375"/>
    </location>
</feature>
<feature type="transmembrane region" description="Helical" evidence="10">
    <location>
        <begin position="101"/>
        <end position="117"/>
    </location>
</feature>
<dbReference type="Pfam" id="PF00361">
    <property type="entry name" value="Proton_antipo_M"/>
    <property type="match status" value="1"/>
</dbReference>
<dbReference type="RefSeq" id="WP_086041496.1">
    <property type="nucleotide sequence ID" value="NZ_CBCRZA010000011.1"/>
</dbReference>
<accession>A0A1W7A8P9</accession>
<evidence type="ECO:0000256" key="1">
    <source>
        <dbReference type="ARBA" id="ARBA00004651"/>
    </source>
</evidence>
<dbReference type="GO" id="GO:0008137">
    <property type="term" value="F:NADH dehydrogenase (ubiquinone) activity"/>
    <property type="evidence" value="ECO:0007669"/>
    <property type="project" value="InterPro"/>
</dbReference>
<evidence type="ECO:0000256" key="5">
    <source>
        <dbReference type="ARBA" id="ARBA00022692"/>
    </source>
</evidence>
<dbReference type="PANTHER" id="PTHR42703:SF1">
    <property type="entry name" value="NA(+)_H(+) ANTIPORTER SUBUNIT D1"/>
    <property type="match status" value="1"/>
</dbReference>
<feature type="transmembrane region" description="Helical" evidence="10">
    <location>
        <begin position="6"/>
        <end position="23"/>
    </location>
</feature>
<feature type="transmembrane region" description="Helical" evidence="10">
    <location>
        <begin position="231"/>
        <end position="254"/>
    </location>
</feature>
<evidence type="ECO:0000256" key="6">
    <source>
        <dbReference type="ARBA" id="ARBA00022989"/>
    </source>
</evidence>
<evidence type="ECO:0000313" key="12">
    <source>
        <dbReference type="EMBL" id="ARQ05776.1"/>
    </source>
</evidence>